<sequence>MKRNIQILSCICFCGFIGFLSIANIIQPNKQFSENENRYLAKVPTFSLKTLFNDNYTGKLETYFTDQFIFRDQWISVKSLSKKLTGSIENNGVYFGKNNQLLQMFATTDMETVNNSINYINQFIHKVDVPVDMMIIPTASEIESSALPVFAYNENQEAILQMIESKIDANWIDIYSVLSGTDQVFFNLDHHWNEKGAYLAYLAYLNFLGVEPTEFTYEKVTDDFKGTLYSKAGTFWLQGEPLYKINPVNQVKSTITFEDGTSMNSLYSDKYLSQKDKYSYYLDGNHALVKIKNEGVQDSLGTLLVVKDSYSHILTPYLASHFDEIILVDLRYYRLPISKLIQEEEVTNVLLVYNIENFLLDKNFSFLK</sequence>
<evidence type="ECO:0000313" key="2">
    <source>
        <dbReference type="Proteomes" id="UP000243297"/>
    </source>
</evidence>
<dbReference type="Pfam" id="PF14286">
    <property type="entry name" value="DHHW"/>
    <property type="match status" value="1"/>
</dbReference>
<evidence type="ECO:0000313" key="1">
    <source>
        <dbReference type="EMBL" id="SJZ55129.1"/>
    </source>
</evidence>
<dbReference type="AlphaFoldDB" id="A0A1T4LK73"/>
<dbReference type="RefSeq" id="WP_078711355.1">
    <property type="nucleotide sequence ID" value="NZ_FUWY01000002.1"/>
</dbReference>
<gene>
    <name evidence="1" type="ORF">SAMN02745191_0929</name>
</gene>
<dbReference type="OrthoDB" id="175771at2"/>
<dbReference type="InterPro" id="IPR025945">
    <property type="entry name" value="DHHW"/>
</dbReference>
<proteinExistence type="predicted"/>
<protein>
    <submittedName>
        <fullName evidence="1">DHHW protein</fullName>
    </submittedName>
</protein>
<dbReference type="EMBL" id="FUWY01000002">
    <property type="protein sequence ID" value="SJZ55129.1"/>
    <property type="molecule type" value="Genomic_DNA"/>
</dbReference>
<organism evidence="1 2">
    <name type="scientific">Anaerorhabdus furcosa</name>
    <dbReference type="NCBI Taxonomy" id="118967"/>
    <lineage>
        <taxon>Bacteria</taxon>
        <taxon>Bacillati</taxon>
        <taxon>Bacillota</taxon>
        <taxon>Erysipelotrichia</taxon>
        <taxon>Erysipelotrichales</taxon>
        <taxon>Erysipelotrichaceae</taxon>
        <taxon>Anaerorhabdus</taxon>
    </lineage>
</organism>
<dbReference type="Proteomes" id="UP000243297">
    <property type="component" value="Unassembled WGS sequence"/>
</dbReference>
<reference evidence="2" key="1">
    <citation type="submission" date="2017-02" db="EMBL/GenBank/DDBJ databases">
        <authorList>
            <person name="Varghese N."/>
            <person name="Submissions S."/>
        </authorList>
    </citation>
    <scope>NUCLEOTIDE SEQUENCE [LARGE SCALE GENOMIC DNA]</scope>
    <source>
        <strain evidence="2">ATCC 25662</strain>
    </source>
</reference>
<dbReference type="STRING" id="118967.SAMN02745191_0929"/>
<name>A0A1T4LK73_9FIRM</name>
<keyword evidence="2" id="KW-1185">Reference proteome</keyword>
<accession>A0A1T4LK73</accession>